<gene>
    <name evidence="2" type="ORF">I8748_02420</name>
</gene>
<proteinExistence type="predicted"/>
<dbReference type="InterPro" id="IPR055259">
    <property type="entry name" value="YkvP/CgeB_Glyco_trans-like"/>
</dbReference>
<dbReference type="AlphaFoldDB" id="A0A8J7HRN9"/>
<dbReference type="SUPFAM" id="SSF53756">
    <property type="entry name" value="UDP-Glycosyltransferase/glycogen phosphorylase"/>
    <property type="match status" value="1"/>
</dbReference>
<feature type="domain" description="Spore protein YkvP/CgeB glycosyl transferase-like" evidence="1">
    <location>
        <begin position="189"/>
        <end position="321"/>
    </location>
</feature>
<evidence type="ECO:0000313" key="3">
    <source>
        <dbReference type="Proteomes" id="UP000632766"/>
    </source>
</evidence>
<organism evidence="2 3">
    <name type="scientific">Amazonocrinis nigriterrae CENA67</name>
    <dbReference type="NCBI Taxonomy" id="2794033"/>
    <lineage>
        <taxon>Bacteria</taxon>
        <taxon>Bacillati</taxon>
        <taxon>Cyanobacteriota</taxon>
        <taxon>Cyanophyceae</taxon>
        <taxon>Nostocales</taxon>
        <taxon>Nostocaceae</taxon>
        <taxon>Amazonocrinis</taxon>
        <taxon>Amazonocrinis nigriterrae</taxon>
    </lineage>
</organism>
<dbReference type="EMBL" id="JAECZC010000002">
    <property type="protein sequence ID" value="MBH8561044.1"/>
    <property type="molecule type" value="Genomic_DNA"/>
</dbReference>
<dbReference type="Pfam" id="PF13524">
    <property type="entry name" value="Glyco_trans_1_2"/>
    <property type="match status" value="1"/>
</dbReference>
<name>A0A8J7HRN9_9NOST</name>
<protein>
    <submittedName>
        <fullName evidence="2">Glycosyltransferase</fullName>
    </submittedName>
</protein>
<evidence type="ECO:0000259" key="1">
    <source>
        <dbReference type="Pfam" id="PF13524"/>
    </source>
</evidence>
<sequence length="351" mass="40480">MKKILIVGEDLEIGRTEEVYARGFSALGCEVRHFSWREVTSSLSSGGLWDKVAWRLAWQLLGKSANHKLVEQANQFQPDLTLVISPRLVHPDTILALQQKGLAFVFYTDNPVDAHHTHTNSWVKRGFPLWNAAFIWSQELVKRLMKNGVKQAFFHPFCSDVEYHFPQRQTNPIYDVAFIGNWDGSRKREQYLKAIADYRLGLWGSNYWNTHCQEVSLKGLCQGMCSYQEIPQILGSAKMGLNILRPQNEDGHNIRTYEIPATGTLMLSERSQELLNLFLEDKEAVYFSNPDELRQKVEYLLKNPDVMEVITEAGYQKALKNRITDRVTEIAALYEKIKFEQDNSLQLIHSQ</sequence>
<keyword evidence="3" id="KW-1185">Reference proteome</keyword>
<comment type="caution">
    <text evidence="2">The sequence shown here is derived from an EMBL/GenBank/DDBJ whole genome shotgun (WGS) entry which is preliminary data.</text>
</comment>
<reference evidence="2 3" key="1">
    <citation type="journal article" date="2021" name="Int. J. Syst. Evol. Microbiol.">
        <title>Amazonocrinis nigriterrae gen. nov., sp. nov., Atlanticothrix silvestris gen. nov., sp. nov. and Dendronalium phyllosphericum gen. nov., sp. nov., nostocacean cyanobacteria from Brazilian environments.</title>
        <authorList>
            <person name="Alvarenga D.O."/>
            <person name="Andreote A.P.D."/>
            <person name="Branco L.H.Z."/>
            <person name="Delbaje E."/>
            <person name="Cruz R.B."/>
            <person name="Varani A.M."/>
            <person name="Fiore M.F."/>
        </authorList>
    </citation>
    <scope>NUCLEOTIDE SEQUENCE [LARGE SCALE GENOMIC DNA]</scope>
    <source>
        <strain evidence="2 3">CENA67</strain>
    </source>
</reference>
<evidence type="ECO:0000313" key="2">
    <source>
        <dbReference type="EMBL" id="MBH8561044.1"/>
    </source>
</evidence>
<dbReference type="Gene3D" id="3.40.50.2000">
    <property type="entry name" value="Glycogen Phosphorylase B"/>
    <property type="match status" value="1"/>
</dbReference>
<accession>A0A8J7HRN9</accession>
<dbReference type="RefSeq" id="WP_198123071.1">
    <property type="nucleotide sequence ID" value="NZ_JAECZC010000002.1"/>
</dbReference>
<dbReference type="Proteomes" id="UP000632766">
    <property type="component" value="Unassembled WGS sequence"/>
</dbReference>